<dbReference type="AlphaFoldDB" id="A0AAN6YRB9"/>
<dbReference type="RefSeq" id="XP_064669626.1">
    <property type="nucleotide sequence ID" value="XM_064815215.1"/>
</dbReference>
<sequence length="94" mass="10620">MNEAKSLRYIRHHTNIPVPTVYCDFEDDDACYSITGYVEGVDMFSLNEDQKAVRSSVRGATQPSRNPHGSQVQSTWWTIRDCDAPLSSSTAHRN</sequence>
<gene>
    <name evidence="1" type="ORF">N656DRAFT_779544</name>
</gene>
<evidence type="ECO:0000313" key="1">
    <source>
        <dbReference type="EMBL" id="KAK4112056.1"/>
    </source>
</evidence>
<keyword evidence="2" id="KW-1185">Reference proteome</keyword>
<protein>
    <submittedName>
        <fullName evidence="1">Uncharacterized protein</fullName>
    </submittedName>
</protein>
<organism evidence="1 2">
    <name type="scientific">Canariomyces notabilis</name>
    <dbReference type="NCBI Taxonomy" id="2074819"/>
    <lineage>
        <taxon>Eukaryota</taxon>
        <taxon>Fungi</taxon>
        <taxon>Dikarya</taxon>
        <taxon>Ascomycota</taxon>
        <taxon>Pezizomycotina</taxon>
        <taxon>Sordariomycetes</taxon>
        <taxon>Sordariomycetidae</taxon>
        <taxon>Sordariales</taxon>
        <taxon>Chaetomiaceae</taxon>
        <taxon>Canariomyces</taxon>
    </lineage>
</organism>
<dbReference type="InterPro" id="IPR011009">
    <property type="entry name" value="Kinase-like_dom_sf"/>
</dbReference>
<dbReference type="EMBL" id="MU853343">
    <property type="protein sequence ID" value="KAK4112056.1"/>
    <property type="molecule type" value="Genomic_DNA"/>
</dbReference>
<dbReference type="Proteomes" id="UP001302812">
    <property type="component" value="Unassembled WGS sequence"/>
</dbReference>
<reference evidence="1" key="2">
    <citation type="submission" date="2023-05" db="EMBL/GenBank/DDBJ databases">
        <authorList>
            <consortium name="Lawrence Berkeley National Laboratory"/>
            <person name="Steindorff A."/>
            <person name="Hensen N."/>
            <person name="Bonometti L."/>
            <person name="Westerberg I."/>
            <person name="Brannstrom I.O."/>
            <person name="Guillou S."/>
            <person name="Cros-Aarteil S."/>
            <person name="Calhoun S."/>
            <person name="Haridas S."/>
            <person name="Kuo A."/>
            <person name="Mondo S."/>
            <person name="Pangilinan J."/>
            <person name="Riley R."/>
            <person name="Labutti K."/>
            <person name="Andreopoulos B."/>
            <person name="Lipzen A."/>
            <person name="Chen C."/>
            <person name="Yanf M."/>
            <person name="Daum C."/>
            <person name="Ng V."/>
            <person name="Clum A."/>
            <person name="Ohm R."/>
            <person name="Martin F."/>
            <person name="Silar P."/>
            <person name="Natvig D."/>
            <person name="Lalanne C."/>
            <person name="Gautier V."/>
            <person name="Ament-Velasquez S.L."/>
            <person name="Kruys A."/>
            <person name="Hutchinson M.I."/>
            <person name="Powell A.J."/>
            <person name="Barry K."/>
            <person name="Miller A.N."/>
            <person name="Grigoriev I.V."/>
            <person name="Debuchy R."/>
            <person name="Gladieux P."/>
            <person name="Thoren M.H."/>
            <person name="Johannesson H."/>
        </authorList>
    </citation>
    <scope>NUCLEOTIDE SEQUENCE</scope>
    <source>
        <strain evidence="1">CBS 508.74</strain>
    </source>
</reference>
<proteinExistence type="predicted"/>
<dbReference type="SUPFAM" id="SSF56112">
    <property type="entry name" value="Protein kinase-like (PK-like)"/>
    <property type="match status" value="1"/>
</dbReference>
<comment type="caution">
    <text evidence="1">The sequence shown here is derived from an EMBL/GenBank/DDBJ whole genome shotgun (WGS) entry which is preliminary data.</text>
</comment>
<reference evidence="1" key="1">
    <citation type="journal article" date="2023" name="Mol. Phylogenet. Evol.">
        <title>Genome-scale phylogeny and comparative genomics of the fungal order Sordariales.</title>
        <authorList>
            <person name="Hensen N."/>
            <person name="Bonometti L."/>
            <person name="Westerberg I."/>
            <person name="Brannstrom I.O."/>
            <person name="Guillou S."/>
            <person name="Cros-Aarteil S."/>
            <person name="Calhoun S."/>
            <person name="Haridas S."/>
            <person name="Kuo A."/>
            <person name="Mondo S."/>
            <person name="Pangilinan J."/>
            <person name="Riley R."/>
            <person name="LaButti K."/>
            <person name="Andreopoulos B."/>
            <person name="Lipzen A."/>
            <person name="Chen C."/>
            <person name="Yan M."/>
            <person name="Daum C."/>
            <person name="Ng V."/>
            <person name="Clum A."/>
            <person name="Steindorff A."/>
            <person name="Ohm R.A."/>
            <person name="Martin F."/>
            <person name="Silar P."/>
            <person name="Natvig D.O."/>
            <person name="Lalanne C."/>
            <person name="Gautier V."/>
            <person name="Ament-Velasquez S.L."/>
            <person name="Kruys A."/>
            <person name="Hutchinson M.I."/>
            <person name="Powell A.J."/>
            <person name="Barry K."/>
            <person name="Miller A.N."/>
            <person name="Grigoriev I.V."/>
            <person name="Debuchy R."/>
            <person name="Gladieux P."/>
            <person name="Hiltunen Thoren M."/>
            <person name="Johannesson H."/>
        </authorList>
    </citation>
    <scope>NUCLEOTIDE SEQUENCE</scope>
    <source>
        <strain evidence="1">CBS 508.74</strain>
    </source>
</reference>
<accession>A0AAN6YRB9</accession>
<name>A0AAN6YRB9_9PEZI</name>
<dbReference type="GeneID" id="89939340"/>
<evidence type="ECO:0000313" key="2">
    <source>
        <dbReference type="Proteomes" id="UP001302812"/>
    </source>
</evidence>